<organism evidence="1 2">
    <name type="scientific">Trichonephila inaurata madagascariensis</name>
    <dbReference type="NCBI Taxonomy" id="2747483"/>
    <lineage>
        <taxon>Eukaryota</taxon>
        <taxon>Metazoa</taxon>
        <taxon>Ecdysozoa</taxon>
        <taxon>Arthropoda</taxon>
        <taxon>Chelicerata</taxon>
        <taxon>Arachnida</taxon>
        <taxon>Araneae</taxon>
        <taxon>Araneomorphae</taxon>
        <taxon>Entelegynae</taxon>
        <taxon>Araneoidea</taxon>
        <taxon>Nephilidae</taxon>
        <taxon>Trichonephila</taxon>
        <taxon>Trichonephila inaurata</taxon>
    </lineage>
</organism>
<dbReference type="Proteomes" id="UP000886998">
    <property type="component" value="Unassembled WGS sequence"/>
</dbReference>
<sequence length="79" mass="8734">MSYVAEQNGVRKCYDSDGTALRLFIDIDRKQPASTLANVLVNTRTTLLRCLQHLSALVLVDFSTVRDSTSRSMSAKGNL</sequence>
<protein>
    <submittedName>
        <fullName evidence="1">Uncharacterized protein</fullName>
    </submittedName>
</protein>
<evidence type="ECO:0000313" key="1">
    <source>
        <dbReference type="EMBL" id="GFY47605.1"/>
    </source>
</evidence>
<reference evidence="1" key="1">
    <citation type="submission" date="2020-08" db="EMBL/GenBank/DDBJ databases">
        <title>Multicomponent nature underlies the extraordinary mechanical properties of spider dragline silk.</title>
        <authorList>
            <person name="Kono N."/>
            <person name="Nakamura H."/>
            <person name="Mori M."/>
            <person name="Yoshida Y."/>
            <person name="Ohtoshi R."/>
            <person name="Malay A.D."/>
            <person name="Moran D.A.P."/>
            <person name="Tomita M."/>
            <person name="Numata K."/>
            <person name="Arakawa K."/>
        </authorList>
    </citation>
    <scope>NUCLEOTIDE SEQUENCE</scope>
</reference>
<dbReference type="AlphaFoldDB" id="A0A8X6X7G3"/>
<evidence type="ECO:0000313" key="2">
    <source>
        <dbReference type="Proteomes" id="UP000886998"/>
    </source>
</evidence>
<name>A0A8X6X7G3_9ARAC</name>
<dbReference type="EMBL" id="BMAV01006029">
    <property type="protein sequence ID" value="GFY47605.1"/>
    <property type="molecule type" value="Genomic_DNA"/>
</dbReference>
<gene>
    <name evidence="1" type="ORF">TNIN_11171</name>
</gene>
<comment type="caution">
    <text evidence="1">The sequence shown here is derived from an EMBL/GenBank/DDBJ whole genome shotgun (WGS) entry which is preliminary data.</text>
</comment>
<accession>A0A8X6X7G3</accession>
<keyword evidence="2" id="KW-1185">Reference proteome</keyword>
<proteinExistence type="predicted"/>